<proteinExistence type="predicted"/>
<dbReference type="EMBL" id="CP036314">
    <property type="protein sequence ID" value="QBH15699.1"/>
    <property type="molecule type" value="Genomic_DNA"/>
</dbReference>
<dbReference type="InterPro" id="IPR043764">
    <property type="entry name" value="DUF5710"/>
</dbReference>
<geneLocation type="plasmid" evidence="6 9">
    <name>unnamed1</name>
</geneLocation>
<feature type="domain" description="Polyvalent protein metallopeptidase" evidence="4">
    <location>
        <begin position="151"/>
        <end position="272"/>
    </location>
</feature>
<dbReference type="InterPro" id="IPR006171">
    <property type="entry name" value="TOPRIM_dom"/>
</dbReference>
<evidence type="ECO:0000313" key="9">
    <source>
        <dbReference type="Proteomes" id="UP000293902"/>
    </source>
</evidence>
<evidence type="ECO:0000259" key="4">
    <source>
        <dbReference type="Pfam" id="PF18818"/>
    </source>
</evidence>
<dbReference type="InterPro" id="IPR041459">
    <property type="entry name" value="MPTase-PolyVal"/>
</dbReference>
<organism evidence="7 8">
    <name type="scientific">Desulfobacter hydrogenophilus</name>
    <dbReference type="NCBI Taxonomy" id="2291"/>
    <lineage>
        <taxon>Bacteria</taxon>
        <taxon>Pseudomonadati</taxon>
        <taxon>Thermodesulfobacteriota</taxon>
        <taxon>Desulfobacteria</taxon>
        <taxon>Desulfobacterales</taxon>
        <taxon>Desulfobacteraceae</taxon>
        <taxon>Desulfobacter</taxon>
    </lineage>
</organism>
<feature type="domain" description="DUF5710" evidence="5">
    <location>
        <begin position="410"/>
        <end position="452"/>
    </location>
</feature>
<feature type="domain" description="N-terminal" evidence="2">
    <location>
        <begin position="9"/>
        <end position="129"/>
    </location>
</feature>
<gene>
    <name evidence="7" type="ORF">DO021_17565</name>
    <name evidence="6" type="ORF">EYB58_22765</name>
</gene>
<dbReference type="InterPro" id="IPR034154">
    <property type="entry name" value="TOPRIM_DnaG/twinkle"/>
</dbReference>
<dbReference type="Pfam" id="PF13362">
    <property type="entry name" value="Toprim_3"/>
    <property type="match status" value="1"/>
</dbReference>
<keyword evidence="9" id="KW-1185">Reference proteome</keyword>
<evidence type="ECO:0000256" key="1">
    <source>
        <dbReference type="SAM" id="MobiDB-lite"/>
    </source>
</evidence>
<feature type="domain" description="Toprim" evidence="3">
    <location>
        <begin position="647"/>
        <end position="742"/>
    </location>
</feature>
<dbReference type="InterPro" id="IPR013610">
    <property type="entry name" value="ArdC_N"/>
</dbReference>
<keyword evidence="6" id="KW-0614">Plasmid</keyword>
<dbReference type="AlphaFoldDB" id="A0A328F7Q2"/>
<evidence type="ECO:0000313" key="8">
    <source>
        <dbReference type="Proteomes" id="UP000248798"/>
    </source>
</evidence>
<dbReference type="Pfam" id="PF18974">
    <property type="entry name" value="DUF5710"/>
    <property type="match status" value="1"/>
</dbReference>
<dbReference type="Proteomes" id="UP000248798">
    <property type="component" value="Unassembled WGS sequence"/>
</dbReference>
<protein>
    <submittedName>
        <fullName evidence="7">Antirestriction protein</fullName>
    </submittedName>
    <submittedName>
        <fullName evidence="6">DUF1738 domain-containing protein</fullName>
    </submittedName>
</protein>
<accession>A0A328F7Q2</accession>
<dbReference type="Pfam" id="PF18818">
    <property type="entry name" value="MPTase-PolyVal"/>
    <property type="match status" value="1"/>
</dbReference>
<dbReference type="RefSeq" id="WP_111959042.1">
    <property type="nucleotide sequence ID" value="NZ_CP036314.1"/>
</dbReference>
<reference evidence="6 9" key="2">
    <citation type="submission" date="2019-02" db="EMBL/GenBank/DDBJ databases">
        <title>Complete genome sequence of Desulfobacter hydrogenophilus AcRS1.</title>
        <authorList>
            <person name="Marietou A."/>
            <person name="Lund M.B."/>
            <person name="Marshall I.P.G."/>
            <person name="Schreiber L."/>
            <person name="Jorgensen B."/>
        </authorList>
    </citation>
    <scope>NUCLEOTIDE SEQUENCE [LARGE SCALE GENOMIC DNA]</scope>
    <source>
        <strain evidence="6 9">AcRS1</strain>
        <plasmid evidence="6 9">unnamed1</plasmid>
    </source>
</reference>
<evidence type="ECO:0000313" key="7">
    <source>
        <dbReference type="EMBL" id="RAM00684.1"/>
    </source>
</evidence>
<feature type="region of interest" description="Disordered" evidence="1">
    <location>
        <begin position="489"/>
        <end position="511"/>
    </location>
</feature>
<evidence type="ECO:0000259" key="5">
    <source>
        <dbReference type="Pfam" id="PF18974"/>
    </source>
</evidence>
<dbReference type="Proteomes" id="UP000293902">
    <property type="component" value="Plasmid unnamed1"/>
</dbReference>
<dbReference type="OrthoDB" id="9792687at2"/>
<evidence type="ECO:0000259" key="2">
    <source>
        <dbReference type="Pfam" id="PF08401"/>
    </source>
</evidence>
<feature type="compositionally biased region" description="Basic and acidic residues" evidence="1">
    <location>
        <begin position="492"/>
        <end position="511"/>
    </location>
</feature>
<reference evidence="7 8" key="1">
    <citation type="submission" date="2018-06" db="EMBL/GenBank/DDBJ databases">
        <title>Complete Genome Sequence of Desulfobacter hydrogenophilus (DSM3380).</title>
        <authorList>
            <person name="Marietou A."/>
            <person name="Schreiber L."/>
            <person name="Marshall I."/>
            <person name="Jorgensen B."/>
        </authorList>
    </citation>
    <scope>NUCLEOTIDE SEQUENCE [LARGE SCALE GENOMIC DNA]</scope>
    <source>
        <strain evidence="7 8">DSM 3380</strain>
    </source>
</reference>
<dbReference type="Pfam" id="PF08401">
    <property type="entry name" value="ArdcN"/>
    <property type="match status" value="1"/>
</dbReference>
<dbReference type="EMBL" id="QLNI01000040">
    <property type="protein sequence ID" value="RAM00684.1"/>
    <property type="molecule type" value="Genomic_DNA"/>
</dbReference>
<name>A0A328F7Q2_9BACT</name>
<sequence>MGRYQDKLNEFGKEVLKAIKSGKAPWQKPWKEGELLEIPKNVTTNNGYKGVNLINLALSGYNDPRWLTFNQAKKLNCKVRKGEKSRAGFYYSPTRLEEELVNGKPVLDENGKEKLVSVDKPVFKSFSLFNATQVEGMEPYKQPVPSWAPEEKAEKILKASGMPIIESQLDRAFYRSSTHIIETPTKAQFSNKSKYYSTAFHELAHATGHHTMLDRDKDITSKEGRAKEELRAEISTWLICSQIGLGYDPAEQENNVNYVAGWLSALGDKDRAKELGFAMKDAEKIADYILSMDKERSIDNNVVAGSAEQTLTDLAKDELTKKDMTHVLADIRSYAKQSGIKIDQGEDQKLSQSYKAGFLSGANLVNPMDSTDNSLAWNIGFKDGLGESERLEKKANQPTIKEKSHNVTQKIYINVPYAEKNEAKDLGAKWDTNQKSWFIGPDADKQLFQKWLGPQEKKGVDMQKVFDQFRENASRIGALIDNPIADGKKHRVQVEGDTNKKKSGEYVLHPDGRPAGQIKNFRTDEFIKFKFEGHVDIQLDQAFKKADELIKDRQEGFEKAAKTAFGIYVNAEKTTDHPYLSAKGVNGGKEYRQDKSGRLIIPAVNPKTKKIETLQFINSDGSKQFLSGGKKTGNCHILGELDENKPVLLAEGYSTGKTLHDISNLPAVVCFDANNLENVAKQIRELMPSADLYFCADNDHALKNNVGVEKAEKAAKAVGGEVIIPKFSEASIRQGMTDFNDLSKCKMGKSRIERQLQSKIPFLAKDKGQEIGR</sequence>
<evidence type="ECO:0000259" key="3">
    <source>
        <dbReference type="Pfam" id="PF13362"/>
    </source>
</evidence>
<dbReference type="CDD" id="cd01029">
    <property type="entry name" value="TOPRIM_primases"/>
    <property type="match status" value="1"/>
</dbReference>
<evidence type="ECO:0000313" key="6">
    <source>
        <dbReference type="EMBL" id="QBH15699.1"/>
    </source>
</evidence>
<dbReference type="GO" id="GO:0003697">
    <property type="term" value="F:single-stranded DNA binding"/>
    <property type="evidence" value="ECO:0007669"/>
    <property type="project" value="InterPro"/>
</dbReference>